<evidence type="ECO:0000313" key="3">
    <source>
        <dbReference type="Proteomes" id="UP001501598"/>
    </source>
</evidence>
<accession>A0ABP8S0N0</accession>
<reference evidence="3" key="1">
    <citation type="journal article" date="2019" name="Int. J. Syst. Evol. Microbiol.">
        <title>The Global Catalogue of Microorganisms (GCM) 10K type strain sequencing project: providing services to taxonomists for standard genome sequencing and annotation.</title>
        <authorList>
            <consortium name="The Broad Institute Genomics Platform"/>
            <consortium name="The Broad Institute Genome Sequencing Center for Infectious Disease"/>
            <person name="Wu L."/>
            <person name="Ma J."/>
        </authorList>
    </citation>
    <scope>NUCLEOTIDE SEQUENCE [LARGE SCALE GENOMIC DNA]</scope>
    <source>
        <strain evidence="3">JCM 17906</strain>
    </source>
</reference>
<dbReference type="Proteomes" id="UP001501598">
    <property type="component" value="Unassembled WGS sequence"/>
</dbReference>
<gene>
    <name evidence="2" type="ORF">GCM10023175_54820</name>
</gene>
<keyword evidence="3" id="KW-1185">Reference proteome</keyword>
<dbReference type="InterPro" id="IPR056695">
    <property type="entry name" value="DUF7793"/>
</dbReference>
<name>A0ABP8S0N0_9PSEU</name>
<dbReference type="Gene3D" id="3.40.1680.10">
    <property type="entry name" value="yp_829618.1 domain like"/>
    <property type="match status" value="1"/>
</dbReference>
<feature type="domain" description="DUF7793" evidence="1">
    <location>
        <begin position="31"/>
        <end position="137"/>
    </location>
</feature>
<protein>
    <recommendedName>
        <fullName evidence="1">DUF7793 domain-containing protein</fullName>
    </recommendedName>
</protein>
<dbReference type="Pfam" id="PF25056">
    <property type="entry name" value="DUF7793"/>
    <property type="match status" value="1"/>
</dbReference>
<evidence type="ECO:0000259" key="1">
    <source>
        <dbReference type="Pfam" id="PF25056"/>
    </source>
</evidence>
<comment type="caution">
    <text evidence="2">The sequence shown here is derived from an EMBL/GenBank/DDBJ whole genome shotgun (WGS) entry which is preliminary data.</text>
</comment>
<dbReference type="EMBL" id="BAABGT010000089">
    <property type="protein sequence ID" value="GAA4555110.1"/>
    <property type="molecule type" value="Genomic_DNA"/>
</dbReference>
<evidence type="ECO:0000313" key="2">
    <source>
        <dbReference type="EMBL" id="GAA4555110.1"/>
    </source>
</evidence>
<dbReference type="Gene3D" id="3.40.970.30">
    <property type="entry name" value="yp_829618.1 like domains"/>
    <property type="match status" value="1"/>
</dbReference>
<organism evidence="2 3">
    <name type="scientific">Pseudonocardia xishanensis</name>
    <dbReference type="NCBI Taxonomy" id="630995"/>
    <lineage>
        <taxon>Bacteria</taxon>
        <taxon>Bacillati</taxon>
        <taxon>Actinomycetota</taxon>
        <taxon>Actinomycetes</taxon>
        <taxon>Pseudonocardiales</taxon>
        <taxon>Pseudonocardiaceae</taxon>
        <taxon>Pseudonocardia</taxon>
    </lineage>
</organism>
<sequence length="139" mass="15078">MVRPTCALRCVYCGQVAEAAEHEQVMSFAVEPDGLIRLSWGRGVRITGELARTAMARVDEINGETGHPLLVSMAGTAELTREARMVFGRRCSATRIALVGRSAVDRVIANFALGVTHVPVPTRFFTSEPAAVVWLRKPG</sequence>
<proteinExistence type="predicted"/>